<feature type="signal peptide" evidence="2">
    <location>
        <begin position="1"/>
        <end position="24"/>
    </location>
</feature>
<name>A0ABQ2KR08_9MICO</name>
<feature type="compositionally biased region" description="Low complexity" evidence="1">
    <location>
        <begin position="31"/>
        <end position="46"/>
    </location>
</feature>
<keyword evidence="2" id="KW-0732">Signal</keyword>
<comment type="caution">
    <text evidence="3">The sequence shown here is derived from an EMBL/GenBank/DDBJ whole genome shotgun (WGS) entry which is preliminary data.</text>
</comment>
<dbReference type="EMBL" id="BMLM01000002">
    <property type="protein sequence ID" value="GGN87528.1"/>
    <property type="molecule type" value="Genomic_DNA"/>
</dbReference>
<accession>A0ABQ2KR08</accession>
<reference evidence="4" key="1">
    <citation type="journal article" date="2019" name="Int. J. Syst. Evol. Microbiol.">
        <title>The Global Catalogue of Microorganisms (GCM) 10K type strain sequencing project: providing services to taxonomists for standard genome sequencing and annotation.</title>
        <authorList>
            <consortium name="The Broad Institute Genomics Platform"/>
            <consortium name="The Broad Institute Genome Sequencing Center for Infectious Disease"/>
            <person name="Wu L."/>
            <person name="Ma J."/>
        </authorList>
    </citation>
    <scope>NUCLEOTIDE SEQUENCE [LARGE SCALE GENOMIC DNA]</scope>
    <source>
        <strain evidence="4">CGMCC 1.6960</strain>
    </source>
</reference>
<evidence type="ECO:0000313" key="4">
    <source>
        <dbReference type="Proteomes" id="UP000626982"/>
    </source>
</evidence>
<feature type="region of interest" description="Disordered" evidence="1">
    <location>
        <begin position="23"/>
        <end position="71"/>
    </location>
</feature>
<feature type="compositionally biased region" description="Acidic residues" evidence="1">
    <location>
        <begin position="60"/>
        <end position="69"/>
    </location>
</feature>
<dbReference type="RefSeq" id="WP_188718372.1">
    <property type="nucleotide sequence ID" value="NZ_BAABBD010000003.1"/>
</dbReference>
<evidence type="ECO:0000256" key="1">
    <source>
        <dbReference type="SAM" id="MobiDB-lite"/>
    </source>
</evidence>
<dbReference type="PROSITE" id="PS51257">
    <property type="entry name" value="PROKAR_LIPOPROTEIN"/>
    <property type="match status" value="1"/>
</dbReference>
<keyword evidence="4" id="KW-1185">Reference proteome</keyword>
<evidence type="ECO:0000256" key="2">
    <source>
        <dbReference type="SAM" id="SignalP"/>
    </source>
</evidence>
<evidence type="ECO:0000313" key="3">
    <source>
        <dbReference type="EMBL" id="GGN87528.1"/>
    </source>
</evidence>
<organism evidence="3 4">
    <name type="scientific">Agrococcus terreus</name>
    <dbReference type="NCBI Taxonomy" id="574649"/>
    <lineage>
        <taxon>Bacteria</taxon>
        <taxon>Bacillati</taxon>
        <taxon>Actinomycetota</taxon>
        <taxon>Actinomycetes</taxon>
        <taxon>Micrococcales</taxon>
        <taxon>Microbacteriaceae</taxon>
        <taxon>Agrococcus</taxon>
    </lineage>
</organism>
<dbReference type="Proteomes" id="UP000626982">
    <property type="component" value="Unassembled WGS sequence"/>
</dbReference>
<sequence length="191" mass="18962">MRTSHLGIAAVAALALLVTGCASAQPGSTGAPTTTADPAPSESAPATPTPTPTPTPSPSDSDDDMDDDATPIPDAQIAALDVMDAVSTDGAAALWAEPGTSLAVFIGGSGSSRCVPEPDGAEVEDGAIVVEFTAPDLSAISCTADFRVYGWTFPIDGPVDASMPVDVRVEGLSPDASSVVELSVGPDALLP</sequence>
<proteinExistence type="predicted"/>
<evidence type="ECO:0008006" key="5">
    <source>
        <dbReference type="Google" id="ProtNLM"/>
    </source>
</evidence>
<protein>
    <recommendedName>
        <fullName evidence="5">LppP/LprE lipoprotein</fullName>
    </recommendedName>
</protein>
<feature type="compositionally biased region" description="Pro residues" evidence="1">
    <location>
        <begin position="47"/>
        <end position="57"/>
    </location>
</feature>
<gene>
    <name evidence="3" type="ORF">GCM10010968_22160</name>
</gene>
<feature type="chain" id="PRO_5045786802" description="LppP/LprE lipoprotein" evidence="2">
    <location>
        <begin position="25"/>
        <end position="191"/>
    </location>
</feature>